<feature type="compositionally biased region" description="Basic and acidic residues" evidence="1">
    <location>
        <begin position="65"/>
        <end position="85"/>
    </location>
</feature>
<accession>A0A427B5L8</accession>
<organism evidence="2 3">
    <name type="scientific">Ensete ventricosum</name>
    <name type="common">Abyssinian banana</name>
    <name type="synonym">Musa ensete</name>
    <dbReference type="NCBI Taxonomy" id="4639"/>
    <lineage>
        <taxon>Eukaryota</taxon>
        <taxon>Viridiplantae</taxon>
        <taxon>Streptophyta</taxon>
        <taxon>Embryophyta</taxon>
        <taxon>Tracheophyta</taxon>
        <taxon>Spermatophyta</taxon>
        <taxon>Magnoliopsida</taxon>
        <taxon>Liliopsida</taxon>
        <taxon>Zingiberales</taxon>
        <taxon>Musaceae</taxon>
        <taxon>Ensete</taxon>
    </lineage>
</organism>
<protein>
    <submittedName>
        <fullName evidence="2">Uncharacterized protein</fullName>
    </submittedName>
</protein>
<reference evidence="2 3" key="1">
    <citation type="journal article" date="2014" name="Agronomy (Basel)">
        <title>A Draft Genome Sequence for Ensete ventricosum, the Drought-Tolerant Tree Against Hunger.</title>
        <authorList>
            <person name="Harrison J."/>
            <person name="Moore K.A."/>
            <person name="Paszkiewicz K."/>
            <person name="Jones T."/>
            <person name="Grant M."/>
            <person name="Ambacheew D."/>
            <person name="Muzemil S."/>
            <person name="Studholme D.J."/>
        </authorList>
    </citation>
    <scope>NUCLEOTIDE SEQUENCE [LARGE SCALE GENOMIC DNA]</scope>
</reference>
<sequence length="173" mass="19521">MGIVGLPAGGKTASLLVWRTGREGGREVVTLHMANNFTVAVGRKAALSKDLSDDRSWRRAQLTPRCEEGRREGKEEGERKREDHAHHHHHHWVALRQSTERERSHLHISRPRPVPIHAGFFVFWQLLPLFLHPAVAFGSRPSHLALVNDEGIHKNYKTDSRGKAIIPALAILT</sequence>
<evidence type="ECO:0000313" key="3">
    <source>
        <dbReference type="Proteomes" id="UP000287651"/>
    </source>
</evidence>
<evidence type="ECO:0000256" key="1">
    <source>
        <dbReference type="SAM" id="MobiDB-lite"/>
    </source>
</evidence>
<gene>
    <name evidence="2" type="ORF">B296_00001217</name>
</gene>
<name>A0A427B5L8_ENSVE</name>
<evidence type="ECO:0000313" key="2">
    <source>
        <dbReference type="EMBL" id="RRT83758.1"/>
    </source>
</evidence>
<feature type="region of interest" description="Disordered" evidence="1">
    <location>
        <begin position="62"/>
        <end position="98"/>
    </location>
</feature>
<comment type="caution">
    <text evidence="2">The sequence shown here is derived from an EMBL/GenBank/DDBJ whole genome shotgun (WGS) entry which is preliminary data.</text>
</comment>
<proteinExistence type="predicted"/>
<dbReference type="Proteomes" id="UP000287651">
    <property type="component" value="Unassembled WGS sequence"/>
</dbReference>
<dbReference type="AlphaFoldDB" id="A0A427B5L8"/>
<dbReference type="EMBL" id="AMZH03000434">
    <property type="protein sequence ID" value="RRT83758.1"/>
    <property type="molecule type" value="Genomic_DNA"/>
</dbReference>